<dbReference type="EMBL" id="FOOX01000002">
    <property type="protein sequence ID" value="SFG13032.1"/>
    <property type="molecule type" value="Genomic_DNA"/>
</dbReference>
<dbReference type="Proteomes" id="UP000199337">
    <property type="component" value="Unassembled WGS sequence"/>
</dbReference>
<dbReference type="OrthoDB" id="159409at2"/>
<dbReference type="InterPro" id="IPR036412">
    <property type="entry name" value="HAD-like_sf"/>
</dbReference>
<name>A0A1I2PA55_9FIRM</name>
<accession>A0A1I2PA55</accession>
<dbReference type="AlphaFoldDB" id="A0A1I2PA55"/>
<gene>
    <name evidence="1" type="ORF">SAMN05660649_00799</name>
</gene>
<dbReference type="SUPFAM" id="SSF56784">
    <property type="entry name" value="HAD-like"/>
    <property type="match status" value="1"/>
</dbReference>
<protein>
    <submittedName>
        <fullName evidence="1">Soluble P-type ATPase</fullName>
    </submittedName>
</protein>
<evidence type="ECO:0000313" key="2">
    <source>
        <dbReference type="Proteomes" id="UP000199337"/>
    </source>
</evidence>
<reference evidence="2" key="1">
    <citation type="submission" date="2016-10" db="EMBL/GenBank/DDBJ databases">
        <authorList>
            <person name="Varghese N."/>
            <person name="Submissions S."/>
        </authorList>
    </citation>
    <scope>NUCLEOTIDE SEQUENCE [LARGE SCALE GENOMIC DNA]</scope>
    <source>
        <strain evidence="2">DSM 17038</strain>
    </source>
</reference>
<dbReference type="InterPro" id="IPR023214">
    <property type="entry name" value="HAD_sf"/>
</dbReference>
<proteinExistence type="predicted"/>
<organism evidence="1 2">
    <name type="scientific">Desulfotruncus arcticus DSM 17038</name>
    <dbReference type="NCBI Taxonomy" id="1121424"/>
    <lineage>
        <taxon>Bacteria</taxon>
        <taxon>Bacillati</taxon>
        <taxon>Bacillota</taxon>
        <taxon>Clostridia</taxon>
        <taxon>Eubacteriales</taxon>
        <taxon>Desulfallaceae</taxon>
        <taxon>Desulfotruncus</taxon>
    </lineage>
</organism>
<sequence length="156" mass="16541">MISVDVPGRGTLQFKHIVLDYNGTMAKDGMLLPGVEESLNRLSESLEVHILTADTFGKCRGECSGIKGTVQILSQSIGAGEKEAFVERLGAEHTVAVGNGANDRLMLAKAALGMVILGPEGTSVQALQSADVAVKEINEGLEMLLQPKRLIATLRL</sequence>
<dbReference type="STRING" id="341036.SAMN05660649_00799"/>
<dbReference type="Gene3D" id="3.40.50.1000">
    <property type="entry name" value="HAD superfamily/HAD-like"/>
    <property type="match status" value="1"/>
</dbReference>
<evidence type="ECO:0000313" key="1">
    <source>
        <dbReference type="EMBL" id="SFG13032.1"/>
    </source>
</evidence>
<keyword evidence="2" id="KW-1185">Reference proteome</keyword>